<feature type="compositionally biased region" description="Polar residues" evidence="1">
    <location>
        <begin position="1219"/>
        <end position="1244"/>
    </location>
</feature>
<feature type="region of interest" description="Disordered" evidence="1">
    <location>
        <begin position="478"/>
        <end position="503"/>
    </location>
</feature>
<reference evidence="3" key="1">
    <citation type="submission" date="2023-11" db="UniProtKB">
        <authorList>
            <consortium name="WormBaseParasite"/>
        </authorList>
    </citation>
    <scope>IDENTIFICATION</scope>
</reference>
<feature type="region of interest" description="Disordered" evidence="1">
    <location>
        <begin position="570"/>
        <end position="595"/>
    </location>
</feature>
<dbReference type="WBParaSite" id="SMRG1_95630.2">
    <property type="protein sequence ID" value="SMRG1_95630.2"/>
    <property type="gene ID" value="SMRG1_95630"/>
</dbReference>
<feature type="compositionally biased region" description="Polar residues" evidence="1">
    <location>
        <begin position="1837"/>
        <end position="1849"/>
    </location>
</feature>
<feature type="compositionally biased region" description="Polar residues" evidence="1">
    <location>
        <begin position="1637"/>
        <end position="1646"/>
    </location>
</feature>
<name>A0AA85AP12_9TREM</name>
<feature type="compositionally biased region" description="Polar residues" evidence="1">
    <location>
        <begin position="1056"/>
        <end position="1079"/>
    </location>
</feature>
<feature type="compositionally biased region" description="Polar residues" evidence="1">
    <location>
        <begin position="1549"/>
        <end position="1574"/>
    </location>
</feature>
<evidence type="ECO:0000256" key="1">
    <source>
        <dbReference type="SAM" id="MobiDB-lite"/>
    </source>
</evidence>
<feature type="compositionally biased region" description="Polar residues" evidence="1">
    <location>
        <begin position="1011"/>
        <end position="1026"/>
    </location>
</feature>
<feature type="region of interest" description="Disordered" evidence="1">
    <location>
        <begin position="800"/>
        <end position="834"/>
    </location>
</feature>
<feature type="region of interest" description="Disordered" evidence="1">
    <location>
        <begin position="432"/>
        <end position="466"/>
    </location>
</feature>
<feature type="region of interest" description="Disordered" evidence="1">
    <location>
        <begin position="1280"/>
        <end position="1427"/>
    </location>
</feature>
<dbReference type="InterPro" id="IPR016186">
    <property type="entry name" value="C-type_lectin-like/link_sf"/>
</dbReference>
<feature type="compositionally biased region" description="Polar residues" evidence="1">
    <location>
        <begin position="1362"/>
        <end position="1371"/>
    </location>
</feature>
<proteinExistence type="predicted"/>
<protein>
    <submittedName>
        <fullName evidence="3">Uncharacterized protein</fullName>
    </submittedName>
</protein>
<feature type="compositionally biased region" description="Basic and acidic residues" evidence="1">
    <location>
        <begin position="1190"/>
        <end position="1200"/>
    </location>
</feature>
<feature type="compositionally biased region" description="Polar residues" evidence="1">
    <location>
        <begin position="1170"/>
        <end position="1189"/>
    </location>
</feature>
<feature type="compositionally biased region" description="Polar residues" evidence="1">
    <location>
        <begin position="1497"/>
        <end position="1519"/>
    </location>
</feature>
<evidence type="ECO:0000313" key="2">
    <source>
        <dbReference type="Proteomes" id="UP000050790"/>
    </source>
</evidence>
<dbReference type="SUPFAM" id="SSF56436">
    <property type="entry name" value="C-type lectin-like"/>
    <property type="match status" value="1"/>
</dbReference>
<feature type="region of interest" description="Disordered" evidence="1">
    <location>
        <begin position="1827"/>
        <end position="1867"/>
    </location>
</feature>
<feature type="region of interest" description="Disordered" evidence="1">
    <location>
        <begin position="846"/>
        <end position="916"/>
    </location>
</feature>
<feature type="compositionally biased region" description="Polar residues" evidence="1">
    <location>
        <begin position="1329"/>
        <end position="1354"/>
    </location>
</feature>
<accession>A0AA85AP12</accession>
<feature type="region of interest" description="Disordered" evidence="1">
    <location>
        <begin position="662"/>
        <end position="696"/>
    </location>
</feature>
<feature type="compositionally biased region" description="Polar residues" evidence="1">
    <location>
        <begin position="1672"/>
        <end position="1684"/>
    </location>
</feature>
<feature type="compositionally biased region" description="Polar residues" evidence="1">
    <location>
        <begin position="1582"/>
        <end position="1591"/>
    </location>
</feature>
<dbReference type="Gene3D" id="3.10.100.10">
    <property type="entry name" value="Mannose-Binding Protein A, subunit A"/>
    <property type="match status" value="1"/>
</dbReference>
<feature type="compositionally biased region" description="Polar residues" evidence="1">
    <location>
        <begin position="1280"/>
        <end position="1299"/>
    </location>
</feature>
<sequence length="2349" mass="247703">MVHSDFCLKAGKHLDEDMYTVDQYLSFEQIFKWKLVIFIYLIYTSSFYSSNSITMKRPSADSFHPLHEKYIDLLSPIKADHDYFHFNPGTTSEADGNQWENRTLQASSSTEALQFDYDGQNDISLSYTPLLPVSFLVEMIPYPRLYPGRSFFFSRLDNLNRIRLAIGLNQWGKTGECMELWIHHELFYSLEPTPKISTYYIGSGLVNHAGLVIVPLPNYQFNTNKPITLIIEITNASVKVYKNCKLYHKPLFSINYRQNIKYHHLHGDRFENKSKELSRLDKFYALSGGPYHGDKFLGLMKRMKMFFTEYGARKYCSDDSNFKLCKSSLNEQHIRKEWGKLNPFNQSNHTVQLNNNEQISGKINQQLNNNIYNRTEQSFNNKNDVTVKNGLKLNKCNQNIHEDNCTKLNLNKSVNNVPGGRPALTEVVGAEGDVSGDASTGTHSVSHMDRVDSGGENVLGTQVPGGRPALTEVVGAEGDVSGDASTGTHSVSHMDRVDSGGENVLGTQVPGGRPALTEVVGAEGDVSGDASTGTHSVSRMDRVDSGGENVLGTQVPGGRPALTEVVGAEGDVSGDASTGTHSVSHMDRVDSGGENVLGTQVPGGRPALTEVVGAEGDVSGDASTGTHSVSHMDRVDSGGENVLGTQVPGGRPALTEVVGAEGDVSGDASTGTHSVSHMDRVDSGGENVLGTQVPGGRPALTEVVGAEGDVSGDASTGTHSVSHMDRVDSGGENVLGTQVPGGRPALTEVVGAEGDVSGDASTGTHSVSRMDRVDSGGENVLGTQVPVGRPALTEVVGAEGDVSGDASTGTHSVSHMDRVDSGGENVLGTQVPGGRPALTEVVGAEGDVSGDASTGTHSVSHMDRVDSGGENVLGTQVPGGRPALTEVVGAEGDVSGDASTGTHSVSRMDRVDSGGENVLGTQVPDGRPALTEVVGAEGDVSGDASTGTHSVSRMDRVDSGGENVLGTQVPGGRPALTEVVGAEGDVSGDASTGTHSVSRMDRVDSGGENVLGTQVSSEQPASTSERQTGDNETRDTSGYSDSISHMGVGVGVGASANASEENVLDTQVSSEQPASTSERQTGDNETRDTSGDSDSISHMGVGVGFGATASASASEENVLDTQVSSEQPASTSERQTGDIETRDTSGYSDSIKHMGVGVGVGVGASANASEENVLDTQVSSEQPASTSERQTGDNETRDTSGDSDSISHMGVGVGFGATASASASEENVLDTQVSSEQPASTSERQTGDIETRDTSGYSDSIKHMGVGVGVGVGASANASEENVLDTQVSSEQPASTSERQTGDNETRVTSGDSDSISHMGVGVGFGATASASASEENVLDTQVSSEQPASTSERQTGDNETRVTSGDSDSISHMGVGVGFGATASASASEENVLDTQVSSEQPASTSERQTGDNETRDTSGYSDSISHMGVGVGFGATASASASEENVLDTQVSSEQPASTSERQTGDNETRDTSGYSDSISHMGVGVGFGATASASASEENVLDTQVSSEQPASTSERQTGDNETRVTSGDSDSISHMGVGVGFGATASASASEENVLDTQVSSEQPASTSERQTGDNETRVTSGDSDSISHMGVGVGFGATASASASEENVLDTQVSSEQPASTSERQTGDNETRVTSGDSDSISHMGVGVGFGATASASASEENVLDTEVSSEQPASTSERQTGDNETRDTSGYSDSISHMGVGVGFGATASASASEENVLDTEVSSEQPASTSERQTGDNETRDTSGYSDSISHMGVGVGFGATASASASEENVLDREVSSEQPASTSERQTGDNETRDTSGYSDSISHMGVGVGFGATASASASEENVLDTEVSSEQPASTSERQTGDNETRDTSGYSDSISHMGVGVGFGASASEENVLDTQGQKGDIGPQGPAGLVGSTGYCPETICPSIDMSSLKGVQGETGSSEWCNRSCKTIDGIIGLKGIKGLKGDMGDTLILSYSKALQLIKYTVNITSSNYFPKGQKGDKGEVIQRKFIQRRISSQNNRNFHRRKRGQQQDYDHLTSRIHPLQENKKHLKHPLNQTTHDSSVLFTGSNFPNLEKQKVLGVKILHNPNEFKTIGSILPVGALVVTEFFNYEVLSFANDNQSSKWDLNKKFQLDQLSSLGLFMKIENIHNTWKRIHVKFGQEVTFGQHDPNLQIYNSSSSKEPSSKTYTLRYREKIVFAFHPVPLTGGSFSGWHGANTKCHETALHHLGIPGFKVLLVDTNFPIERLIKWQYQHVPIINLGSQTVFSKWRDFLYGIRSNINVPLYDLYGMPDLQVHSKNFWLGGGITFGCDGWTTNSSTKFGLTWSFDHRIGQLKINYAKCDSINYLMCYKIVKSTLA</sequence>
<feature type="compositionally biased region" description="Polar residues" evidence="1">
    <location>
        <begin position="1727"/>
        <end position="1739"/>
    </location>
</feature>
<dbReference type="InterPro" id="IPR016187">
    <property type="entry name" value="CTDL_fold"/>
</dbReference>
<feature type="region of interest" description="Disordered" evidence="1">
    <location>
        <begin position="1170"/>
        <end position="1262"/>
    </location>
</feature>
<feature type="region of interest" description="Disordered" evidence="1">
    <location>
        <begin position="524"/>
        <end position="558"/>
    </location>
</feature>
<evidence type="ECO:0000313" key="3">
    <source>
        <dbReference type="WBParaSite" id="SMRG1_95630.2"/>
    </source>
</evidence>
<feature type="compositionally biased region" description="Polar residues" evidence="1">
    <location>
        <begin position="1307"/>
        <end position="1316"/>
    </location>
</feature>
<feature type="compositionally biased region" description="Basic and acidic residues" evidence="1">
    <location>
        <begin position="1080"/>
        <end position="1090"/>
    </location>
</feature>
<feature type="compositionally biased region" description="Polar residues" evidence="1">
    <location>
        <begin position="1442"/>
        <end position="1464"/>
    </location>
</feature>
<feature type="compositionally biased region" description="Polar residues" evidence="1">
    <location>
        <begin position="1109"/>
        <end position="1134"/>
    </location>
</feature>
<dbReference type="Proteomes" id="UP000050790">
    <property type="component" value="Unassembled WGS sequence"/>
</dbReference>
<feature type="compositionally biased region" description="Polar residues" evidence="1">
    <location>
        <begin position="1604"/>
        <end position="1629"/>
    </location>
</feature>
<feature type="compositionally biased region" description="Polar residues" evidence="1">
    <location>
        <begin position="1527"/>
        <end position="1536"/>
    </location>
</feature>
<organism evidence="2 3">
    <name type="scientific">Schistosoma margrebowiei</name>
    <dbReference type="NCBI Taxonomy" id="48269"/>
    <lineage>
        <taxon>Eukaryota</taxon>
        <taxon>Metazoa</taxon>
        <taxon>Spiralia</taxon>
        <taxon>Lophotrochozoa</taxon>
        <taxon>Platyhelminthes</taxon>
        <taxon>Trematoda</taxon>
        <taxon>Digenea</taxon>
        <taxon>Strigeidida</taxon>
        <taxon>Schistosomatoidea</taxon>
        <taxon>Schistosomatidae</taxon>
        <taxon>Schistosoma</taxon>
    </lineage>
</organism>
<feature type="compositionally biased region" description="Polar residues" evidence="1">
    <location>
        <begin position="1384"/>
        <end position="1409"/>
    </location>
</feature>
<feature type="region of interest" description="Disordered" evidence="1">
    <location>
        <begin position="938"/>
        <end position="1152"/>
    </location>
</feature>
<feature type="region of interest" description="Disordered" evidence="1">
    <location>
        <begin position="708"/>
        <end position="781"/>
    </location>
</feature>
<feature type="compositionally biased region" description="Polar residues" evidence="1">
    <location>
        <begin position="1785"/>
        <end position="1794"/>
    </location>
</feature>
<feature type="region of interest" description="Disordered" evidence="1">
    <location>
        <begin position="616"/>
        <end position="641"/>
    </location>
</feature>
<feature type="region of interest" description="Disordered" evidence="1">
    <location>
        <begin position="1717"/>
        <end position="1757"/>
    </location>
</feature>
<feature type="region of interest" description="Disordered" evidence="1">
    <location>
        <begin position="1772"/>
        <end position="1812"/>
    </location>
</feature>
<feature type="region of interest" description="Disordered" evidence="1">
    <location>
        <begin position="1497"/>
        <end position="1702"/>
    </location>
</feature>
<feature type="region of interest" description="Disordered" evidence="1">
    <location>
        <begin position="1442"/>
        <end position="1482"/>
    </location>
</feature>